<keyword evidence="2" id="KW-0472">Membrane</keyword>
<evidence type="ECO:0000256" key="2">
    <source>
        <dbReference type="SAM" id="Phobius"/>
    </source>
</evidence>
<accession>A0AAN6W614</accession>
<protein>
    <submittedName>
        <fullName evidence="3">Uncharacterized protein</fullName>
    </submittedName>
</protein>
<comment type="caution">
    <text evidence="3">The sequence shown here is derived from an EMBL/GenBank/DDBJ whole genome shotgun (WGS) entry which is preliminary data.</text>
</comment>
<dbReference type="EMBL" id="MU866223">
    <property type="protein sequence ID" value="KAK4175700.1"/>
    <property type="molecule type" value="Genomic_DNA"/>
</dbReference>
<keyword evidence="4" id="KW-1185">Reference proteome</keyword>
<name>A0AAN6W614_9PEZI</name>
<evidence type="ECO:0000256" key="1">
    <source>
        <dbReference type="SAM" id="MobiDB-lite"/>
    </source>
</evidence>
<reference evidence="3" key="2">
    <citation type="submission" date="2023-05" db="EMBL/GenBank/DDBJ databases">
        <authorList>
            <consortium name="Lawrence Berkeley National Laboratory"/>
            <person name="Steindorff A."/>
            <person name="Hensen N."/>
            <person name="Bonometti L."/>
            <person name="Westerberg I."/>
            <person name="Brannstrom I.O."/>
            <person name="Guillou S."/>
            <person name="Cros-Aarteil S."/>
            <person name="Calhoun S."/>
            <person name="Haridas S."/>
            <person name="Kuo A."/>
            <person name="Mondo S."/>
            <person name="Pangilinan J."/>
            <person name="Riley R."/>
            <person name="Labutti K."/>
            <person name="Andreopoulos B."/>
            <person name="Lipzen A."/>
            <person name="Chen C."/>
            <person name="Yanf M."/>
            <person name="Daum C."/>
            <person name="Ng V."/>
            <person name="Clum A."/>
            <person name="Ohm R."/>
            <person name="Martin F."/>
            <person name="Silar P."/>
            <person name="Natvig D."/>
            <person name="Lalanne C."/>
            <person name="Gautier V."/>
            <person name="Ament-Velasquez S.L."/>
            <person name="Kruys A."/>
            <person name="Hutchinson M.I."/>
            <person name="Powell A.J."/>
            <person name="Barry K."/>
            <person name="Miller A.N."/>
            <person name="Grigoriev I.V."/>
            <person name="Debuchy R."/>
            <person name="Gladieux P."/>
            <person name="Thoren M.H."/>
            <person name="Johannesson H."/>
        </authorList>
    </citation>
    <scope>NUCLEOTIDE SEQUENCE</scope>
    <source>
        <strain evidence="3">CBS 892.96</strain>
    </source>
</reference>
<organism evidence="3 4">
    <name type="scientific">Triangularia setosa</name>
    <dbReference type="NCBI Taxonomy" id="2587417"/>
    <lineage>
        <taxon>Eukaryota</taxon>
        <taxon>Fungi</taxon>
        <taxon>Dikarya</taxon>
        <taxon>Ascomycota</taxon>
        <taxon>Pezizomycotina</taxon>
        <taxon>Sordariomycetes</taxon>
        <taxon>Sordariomycetidae</taxon>
        <taxon>Sordariales</taxon>
        <taxon>Podosporaceae</taxon>
        <taxon>Triangularia</taxon>
    </lineage>
</organism>
<feature type="region of interest" description="Disordered" evidence="1">
    <location>
        <begin position="1"/>
        <end position="24"/>
    </location>
</feature>
<gene>
    <name evidence="3" type="ORF">QBC36DRAFT_388014</name>
</gene>
<feature type="compositionally biased region" description="Polar residues" evidence="1">
    <location>
        <begin position="7"/>
        <end position="24"/>
    </location>
</feature>
<keyword evidence="2" id="KW-0812">Transmembrane</keyword>
<feature type="transmembrane region" description="Helical" evidence="2">
    <location>
        <begin position="31"/>
        <end position="55"/>
    </location>
</feature>
<dbReference type="AlphaFoldDB" id="A0AAN6W614"/>
<sequence>MAPFPSDSGTVPSNATNHTDSQRAGLSTSDIVGITVGVPAAVLALIGVIIATLAWKYPKGSAAKIKNTVLRRPTHVGSSWNSNVLYGGRQKAKTMTFTSPGDGNLPFQAEMNRPITTTATGNAVHVGDSFNSNVLHAGAKQEVKEMTF</sequence>
<evidence type="ECO:0000313" key="3">
    <source>
        <dbReference type="EMBL" id="KAK4175700.1"/>
    </source>
</evidence>
<evidence type="ECO:0000313" key="4">
    <source>
        <dbReference type="Proteomes" id="UP001302321"/>
    </source>
</evidence>
<proteinExistence type="predicted"/>
<reference evidence="3" key="1">
    <citation type="journal article" date="2023" name="Mol. Phylogenet. Evol.">
        <title>Genome-scale phylogeny and comparative genomics of the fungal order Sordariales.</title>
        <authorList>
            <person name="Hensen N."/>
            <person name="Bonometti L."/>
            <person name="Westerberg I."/>
            <person name="Brannstrom I.O."/>
            <person name="Guillou S."/>
            <person name="Cros-Aarteil S."/>
            <person name="Calhoun S."/>
            <person name="Haridas S."/>
            <person name="Kuo A."/>
            <person name="Mondo S."/>
            <person name="Pangilinan J."/>
            <person name="Riley R."/>
            <person name="LaButti K."/>
            <person name="Andreopoulos B."/>
            <person name="Lipzen A."/>
            <person name="Chen C."/>
            <person name="Yan M."/>
            <person name="Daum C."/>
            <person name="Ng V."/>
            <person name="Clum A."/>
            <person name="Steindorff A."/>
            <person name="Ohm R.A."/>
            <person name="Martin F."/>
            <person name="Silar P."/>
            <person name="Natvig D.O."/>
            <person name="Lalanne C."/>
            <person name="Gautier V."/>
            <person name="Ament-Velasquez S.L."/>
            <person name="Kruys A."/>
            <person name="Hutchinson M.I."/>
            <person name="Powell A.J."/>
            <person name="Barry K."/>
            <person name="Miller A.N."/>
            <person name="Grigoriev I.V."/>
            <person name="Debuchy R."/>
            <person name="Gladieux P."/>
            <person name="Hiltunen Thoren M."/>
            <person name="Johannesson H."/>
        </authorList>
    </citation>
    <scope>NUCLEOTIDE SEQUENCE</scope>
    <source>
        <strain evidence="3">CBS 892.96</strain>
    </source>
</reference>
<keyword evidence="2" id="KW-1133">Transmembrane helix</keyword>
<dbReference type="Proteomes" id="UP001302321">
    <property type="component" value="Unassembled WGS sequence"/>
</dbReference>